<evidence type="ECO:0000256" key="7">
    <source>
        <dbReference type="ARBA" id="ARBA00023205"/>
    </source>
</evidence>
<evidence type="ECO:0000256" key="9">
    <source>
        <dbReference type="SAM" id="MobiDB-lite"/>
    </source>
</evidence>
<feature type="chain" id="PRO_5034482905" evidence="10">
    <location>
        <begin position="24"/>
        <end position="271"/>
    </location>
</feature>
<accession>A0A8C5CNA9</accession>
<evidence type="ECO:0000256" key="6">
    <source>
        <dbReference type="ARBA" id="ARBA00023157"/>
    </source>
</evidence>
<keyword evidence="6" id="KW-1015">Disulfide bond</keyword>
<dbReference type="PANTHER" id="PTHR11438:SF3">
    <property type="entry name" value="PROENKEPHALIN-A"/>
    <property type="match status" value="1"/>
</dbReference>
<dbReference type="GO" id="GO:0005576">
    <property type="term" value="C:extracellular region"/>
    <property type="evidence" value="ECO:0007669"/>
    <property type="project" value="UniProtKB-SubCell"/>
</dbReference>
<reference evidence="11" key="2">
    <citation type="submission" date="2025-09" db="UniProtKB">
        <authorList>
            <consortium name="Ensembl"/>
        </authorList>
    </citation>
    <scope>IDENTIFICATION</scope>
</reference>
<evidence type="ECO:0000256" key="4">
    <source>
        <dbReference type="ARBA" id="ARBA00022685"/>
    </source>
</evidence>
<dbReference type="GO" id="GO:0007600">
    <property type="term" value="P:sensory perception"/>
    <property type="evidence" value="ECO:0007669"/>
    <property type="project" value="TreeGrafter"/>
</dbReference>
<dbReference type="OrthoDB" id="9928775at2759"/>
<dbReference type="GO" id="GO:0001515">
    <property type="term" value="F:opioid peptide activity"/>
    <property type="evidence" value="ECO:0007669"/>
    <property type="project" value="UniProtKB-KW"/>
</dbReference>
<evidence type="ECO:0000256" key="10">
    <source>
        <dbReference type="SAM" id="SignalP"/>
    </source>
</evidence>
<keyword evidence="12" id="KW-1185">Reference proteome</keyword>
<evidence type="ECO:0000256" key="1">
    <source>
        <dbReference type="ARBA" id="ARBA00004613"/>
    </source>
</evidence>
<name>A0A8C5CNA9_GADMO</name>
<feature type="compositionally biased region" description="Acidic residues" evidence="9">
    <location>
        <begin position="153"/>
        <end position="164"/>
    </location>
</feature>
<dbReference type="GeneTree" id="ENSGT00950000183149"/>
<evidence type="ECO:0000313" key="12">
    <source>
        <dbReference type="Proteomes" id="UP000694546"/>
    </source>
</evidence>
<evidence type="ECO:0000256" key="5">
    <source>
        <dbReference type="ARBA" id="ARBA00022901"/>
    </source>
</evidence>
<dbReference type="GO" id="GO:0005886">
    <property type="term" value="C:plasma membrane"/>
    <property type="evidence" value="ECO:0007669"/>
    <property type="project" value="TreeGrafter"/>
</dbReference>
<keyword evidence="3" id="KW-0964">Secreted</keyword>
<evidence type="ECO:0000256" key="8">
    <source>
        <dbReference type="ARBA" id="ARBA00023320"/>
    </source>
</evidence>
<comment type="similarity">
    <text evidence="2">Belongs to the opioid neuropeptide precursor family.</text>
</comment>
<gene>
    <name evidence="11" type="primary">penk</name>
</gene>
<organism evidence="11 12">
    <name type="scientific">Gadus morhua</name>
    <name type="common">Atlantic cod</name>
    <dbReference type="NCBI Taxonomy" id="8049"/>
    <lineage>
        <taxon>Eukaryota</taxon>
        <taxon>Metazoa</taxon>
        <taxon>Chordata</taxon>
        <taxon>Craniata</taxon>
        <taxon>Vertebrata</taxon>
        <taxon>Euteleostomi</taxon>
        <taxon>Actinopterygii</taxon>
        <taxon>Neopterygii</taxon>
        <taxon>Teleostei</taxon>
        <taxon>Neoteleostei</taxon>
        <taxon>Acanthomorphata</taxon>
        <taxon>Zeiogadaria</taxon>
        <taxon>Gadariae</taxon>
        <taxon>Gadiformes</taxon>
        <taxon>Gadoidei</taxon>
        <taxon>Gadidae</taxon>
        <taxon>Gadus</taxon>
    </lineage>
</organism>
<dbReference type="PANTHER" id="PTHR11438">
    <property type="entry name" value="PROENKEPHALIN"/>
    <property type="match status" value="1"/>
</dbReference>
<keyword evidence="5" id="KW-0555">Opioid peptide</keyword>
<keyword evidence="4" id="KW-0165">Cleavage on pair of basic residues</keyword>
<dbReference type="Ensembl" id="ENSGMOT00000030195.1">
    <property type="protein sequence ID" value="ENSGMOP00000060768.1"/>
    <property type="gene ID" value="ENSGMOG00000036334.1"/>
</dbReference>
<evidence type="ECO:0000256" key="2">
    <source>
        <dbReference type="ARBA" id="ARBA00008543"/>
    </source>
</evidence>
<dbReference type="GO" id="GO:0007268">
    <property type="term" value="P:chemical synaptic transmission"/>
    <property type="evidence" value="ECO:0007669"/>
    <property type="project" value="TreeGrafter"/>
</dbReference>
<dbReference type="AlphaFoldDB" id="A0A8C5CNA9"/>
<dbReference type="Pfam" id="PF01160">
    <property type="entry name" value="Opiods_neuropep"/>
    <property type="match status" value="1"/>
</dbReference>
<feature type="signal peptide" evidence="10">
    <location>
        <begin position="1"/>
        <end position="23"/>
    </location>
</feature>
<dbReference type="GO" id="GO:0043025">
    <property type="term" value="C:neuronal cell body"/>
    <property type="evidence" value="ECO:0007669"/>
    <property type="project" value="TreeGrafter"/>
</dbReference>
<dbReference type="GO" id="GO:0007218">
    <property type="term" value="P:neuropeptide signaling pathway"/>
    <property type="evidence" value="ECO:0007669"/>
    <property type="project" value="UniProtKB-KW"/>
</dbReference>
<feature type="region of interest" description="Disordered" evidence="9">
    <location>
        <begin position="77"/>
        <end position="105"/>
    </location>
</feature>
<dbReference type="GO" id="GO:0043679">
    <property type="term" value="C:axon terminus"/>
    <property type="evidence" value="ECO:0007669"/>
    <property type="project" value="TreeGrafter"/>
</dbReference>
<keyword evidence="10" id="KW-0732">Signal</keyword>
<comment type="subcellular location">
    <subcellularLocation>
        <location evidence="1">Secreted</location>
    </subcellularLocation>
</comment>
<feature type="compositionally biased region" description="Acidic residues" evidence="9">
    <location>
        <begin position="77"/>
        <end position="89"/>
    </location>
</feature>
<feature type="region of interest" description="Disordered" evidence="9">
    <location>
        <begin position="134"/>
        <end position="164"/>
    </location>
</feature>
<keyword evidence="7" id="KW-0257">Endorphin</keyword>
<evidence type="ECO:0000256" key="3">
    <source>
        <dbReference type="ARBA" id="ARBA00022525"/>
    </source>
</evidence>
<dbReference type="GeneID" id="115549596"/>
<reference evidence="11" key="1">
    <citation type="submission" date="2025-08" db="UniProtKB">
        <authorList>
            <consortium name="Ensembl"/>
        </authorList>
    </citation>
    <scope>IDENTIFICATION</scope>
</reference>
<dbReference type="RefSeq" id="XP_030220758.1">
    <property type="nucleotide sequence ID" value="XM_030364898.1"/>
</dbReference>
<protein>
    <submittedName>
        <fullName evidence="11">Proenkephalin a</fullName>
    </submittedName>
</protein>
<dbReference type="GO" id="GO:0030425">
    <property type="term" value="C:dendrite"/>
    <property type="evidence" value="ECO:0007669"/>
    <property type="project" value="TreeGrafter"/>
</dbReference>
<proteinExistence type="inferred from homology"/>
<dbReference type="InterPro" id="IPR006024">
    <property type="entry name" value="Opioid_neupept"/>
</dbReference>
<feature type="compositionally biased region" description="Low complexity" evidence="9">
    <location>
        <begin position="90"/>
        <end position="101"/>
    </location>
</feature>
<evidence type="ECO:0000313" key="11">
    <source>
        <dbReference type="Ensembl" id="ENSGMOP00000060768.1"/>
    </source>
</evidence>
<dbReference type="GO" id="GO:0031628">
    <property type="term" value="F:opioid receptor binding"/>
    <property type="evidence" value="ECO:0007669"/>
    <property type="project" value="TreeGrafter"/>
</dbReference>
<dbReference type="OMA" id="MLLAGTC"/>
<sequence length="271" mass="29444">MAFGHASCVWTLVLGACVALAMGTDCGKECALCVYRLLGQQPPLTSPFQTCSLECEGGVDSRKLRLCRELLLDEENPAPALDEEEDVDPDAPAAPADPQAEAPEHQLVKKYGGFMKRYGGFMARRAPPASVLMQGAPEEAGGPGRGEGRGEDGEQQEQEEEEEENIRLEILKILNAEAEGRAAHGAEAEGRAAHGAEAKRYGGFMRRAGLQADPLEAVLGRALKKRYGGFMRRVGRPEWLVDDSNKSGNGVLKRAWEDGRELQKRYGGFMD</sequence>
<keyword evidence="8" id="KW-0527">Neuropeptide</keyword>
<dbReference type="Proteomes" id="UP000694546">
    <property type="component" value="Chromosome 8"/>
</dbReference>
<dbReference type="KEGG" id="gmh:115549596"/>